<comment type="caution">
    <text evidence="5">The sequence shown here is derived from an EMBL/GenBank/DDBJ whole genome shotgun (WGS) entry which is preliminary data.</text>
</comment>
<dbReference type="Gene3D" id="2.40.40.10">
    <property type="entry name" value="RlpA-like domain"/>
    <property type="match status" value="1"/>
</dbReference>
<feature type="signal peptide" evidence="3">
    <location>
        <begin position="1"/>
        <end position="19"/>
    </location>
</feature>
<dbReference type="STRING" id="71717.A0A4Y7TQB8"/>
<name>A0A4Y7TQB8_COPMI</name>
<evidence type="ECO:0000313" key="5">
    <source>
        <dbReference type="EMBL" id="TEB36367.1"/>
    </source>
</evidence>
<sequence>MFQVAKFAALALAASSVSALVVPRSTPPAGWSADYLEDYETYHSRYLALDCHSKHDTPFFDICCHPLLAAETLSTHRPQICNPSSSHTLHLAHSDDDGEDEEDCDWEDGADEEDDLSRVAIPEFHLLRVESARAPAPAAAPASENLAATPESAPSPPSNEKSSATVYTGGYATYYYQNGVAGACGKVHGDNDLIAAIDGDRYGNLGAVSSQCNKQVKITNTKNGKAVTVTIADACPTCTNSNSIDLSEGAFKKIAPLDDGIVPSELTFAKIWSSPRS</sequence>
<dbReference type="InterPro" id="IPR051477">
    <property type="entry name" value="Expansin_CellWall"/>
</dbReference>
<gene>
    <name evidence="5" type="ORF">FA13DRAFT_1904011</name>
</gene>
<evidence type="ECO:0000256" key="2">
    <source>
        <dbReference type="SAM" id="MobiDB-lite"/>
    </source>
</evidence>
<dbReference type="Proteomes" id="UP000298030">
    <property type="component" value="Unassembled WGS sequence"/>
</dbReference>
<accession>A0A4Y7TQB8</accession>
<keyword evidence="1 3" id="KW-0732">Signal</keyword>
<reference evidence="5 6" key="1">
    <citation type="journal article" date="2019" name="Nat. Ecol. Evol.">
        <title>Megaphylogeny resolves global patterns of mushroom evolution.</title>
        <authorList>
            <person name="Varga T."/>
            <person name="Krizsan K."/>
            <person name="Foldi C."/>
            <person name="Dima B."/>
            <person name="Sanchez-Garcia M."/>
            <person name="Sanchez-Ramirez S."/>
            <person name="Szollosi G.J."/>
            <person name="Szarkandi J.G."/>
            <person name="Papp V."/>
            <person name="Albert L."/>
            <person name="Andreopoulos W."/>
            <person name="Angelini C."/>
            <person name="Antonin V."/>
            <person name="Barry K.W."/>
            <person name="Bougher N.L."/>
            <person name="Buchanan P."/>
            <person name="Buyck B."/>
            <person name="Bense V."/>
            <person name="Catcheside P."/>
            <person name="Chovatia M."/>
            <person name="Cooper J."/>
            <person name="Damon W."/>
            <person name="Desjardin D."/>
            <person name="Finy P."/>
            <person name="Geml J."/>
            <person name="Haridas S."/>
            <person name="Hughes K."/>
            <person name="Justo A."/>
            <person name="Karasinski D."/>
            <person name="Kautmanova I."/>
            <person name="Kiss B."/>
            <person name="Kocsube S."/>
            <person name="Kotiranta H."/>
            <person name="LaButti K.M."/>
            <person name="Lechner B.E."/>
            <person name="Liimatainen K."/>
            <person name="Lipzen A."/>
            <person name="Lukacs Z."/>
            <person name="Mihaltcheva S."/>
            <person name="Morgado L.N."/>
            <person name="Niskanen T."/>
            <person name="Noordeloos M.E."/>
            <person name="Ohm R.A."/>
            <person name="Ortiz-Santana B."/>
            <person name="Ovrebo C."/>
            <person name="Racz N."/>
            <person name="Riley R."/>
            <person name="Savchenko A."/>
            <person name="Shiryaev A."/>
            <person name="Soop K."/>
            <person name="Spirin V."/>
            <person name="Szebenyi C."/>
            <person name="Tomsovsky M."/>
            <person name="Tulloss R.E."/>
            <person name="Uehling J."/>
            <person name="Grigoriev I.V."/>
            <person name="Vagvolgyi C."/>
            <person name="Papp T."/>
            <person name="Martin F.M."/>
            <person name="Miettinen O."/>
            <person name="Hibbett D.S."/>
            <person name="Nagy L.G."/>
        </authorList>
    </citation>
    <scope>NUCLEOTIDE SEQUENCE [LARGE SCALE GENOMIC DNA]</scope>
    <source>
        <strain evidence="5 6">FP101781</strain>
    </source>
</reference>
<dbReference type="SUPFAM" id="SSF50685">
    <property type="entry name" value="Barwin-like endoglucanases"/>
    <property type="match status" value="1"/>
</dbReference>
<evidence type="ECO:0000256" key="3">
    <source>
        <dbReference type="SAM" id="SignalP"/>
    </source>
</evidence>
<dbReference type="AlphaFoldDB" id="A0A4Y7TQB8"/>
<feature type="chain" id="PRO_5021431336" evidence="3">
    <location>
        <begin position="20"/>
        <end position="277"/>
    </location>
</feature>
<dbReference type="PANTHER" id="PTHR31836">
    <property type="match status" value="1"/>
</dbReference>
<feature type="region of interest" description="Disordered" evidence="2">
    <location>
        <begin position="88"/>
        <end position="117"/>
    </location>
</feature>
<keyword evidence="6" id="KW-1185">Reference proteome</keyword>
<feature type="domain" description="RlpA-like protein double-psi beta-barrel" evidence="4">
    <location>
        <begin position="169"/>
        <end position="263"/>
    </location>
</feature>
<organism evidence="5 6">
    <name type="scientific">Coprinellus micaceus</name>
    <name type="common">Glistening ink-cap mushroom</name>
    <name type="synonym">Coprinus micaceus</name>
    <dbReference type="NCBI Taxonomy" id="71717"/>
    <lineage>
        <taxon>Eukaryota</taxon>
        <taxon>Fungi</taxon>
        <taxon>Dikarya</taxon>
        <taxon>Basidiomycota</taxon>
        <taxon>Agaricomycotina</taxon>
        <taxon>Agaricomycetes</taxon>
        <taxon>Agaricomycetidae</taxon>
        <taxon>Agaricales</taxon>
        <taxon>Agaricineae</taxon>
        <taxon>Psathyrellaceae</taxon>
        <taxon>Coprinellus</taxon>
    </lineage>
</organism>
<proteinExistence type="predicted"/>
<dbReference type="InterPro" id="IPR009009">
    <property type="entry name" value="RlpA-like_DPBB"/>
</dbReference>
<protein>
    <submittedName>
        <fullName evidence="5">Barwin-like endoglucanase</fullName>
    </submittedName>
</protein>
<evidence type="ECO:0000256" key="1">
    <source>
        <dbReference type="ARBA" id="ARBA00022729"/>
    </source>
</evidence>
<dbReference type="EMBL" id="QPFP01000006">
    <property type="protein sequence ID" value="TEB36367.1"/>
    <property type="molecule type" value="Genomic_DNA"/>
</dbReference>
<dbReference type="Pfam" id="PF03330">
    <property type="entry name" value="DPBB_1"/>
    <property type="match status" value="1"/>
</dbReference>
<dbReference type="OrthoDB" id="406505at2759"/>
<dbReference type="InterPro" id="IPR036908">
    <property type="entry name" value="RlpA-like_sf"/>
</dbReference>
<dbReference type="PANTHER" id="PTHR31836:SF24">
    <property type="entry name" value="RLPA-LIKE PROTEIN DOUBLE-PSI BETA-BARREL DOMAIN-CONTAINING PROTEIN"/>
    <property type="match status" value="1"/>
</dbReference>
<feature type="region of interest" description="Disordered" evidence="2">
    <location>
        <begin position="137"/>
        <end position="164"/>
    </location>
</feature>
<evidence type="ECO:0000313" key="6">
    <source>
        <dbReference type="Proteomes" id="UP000298030"/>
    </source>
</evidence>
<dbReference type="CDD" id="cd22191">
    <property type="entry name" value="DPBB_RlpA_EXP_N-like"/>
    <property type="match status" value="1"/>
</dbReference>
<feature type="compositionally biased region" description="Acidic residues" evidence="2">
    <location>
        <begin position="96"/>
        <end position="115"/>
    </location>
</feature>
<evidence type="ECO:0000259" key="4">
    <source>
        <dbReference type="Pfam" id="PF03330"/>
    </source>
</evidence>